<keyword evidence="3" id="KW-0378">Hydrolase</keyword>
<feature type="domain" description="Ubiquitin-like protease family profile" evidence="6">
    <location>
        <begin position="12"/>
        <end position="175"/>
    </location>
</feature>
<evidence type="ECO:0000313" key="7">
    <source>
        <dbReference type="Proteomes" id="UP000694861"/>
    </source>
</evidence>
<reference evidence="8" key="2">
    <citation type="submission" date="2025-08" db="UniProtKB">
        <authorList>
            <consortium name="RefSeq"/>
        </authorList>
    </citation>
    <scope>IDENTIFICATION</scope>
</reference>
<keyword evidence="2" id="KW-0645">Protease</keyword>
<evidence type="ECO:0000256" key="2">
    <source>
        <dbReference type="ARBA" id="ARBA00022670"/>
    </source>
</evidence>
<evidence type="ECO:0000256" key="4">
    <source>
        <dbReference type="ARBA" id="ARBA00022807"/>
    </source>
</evidence>
<name>A0ABM1LHY6_PRUMU</name>
<organism evidence="7 8">
    <name type="scientific">Prunus mume</name>
    <name type="common">Japanese apricot</name>
    <name type="synonym">Armeniaca mume</name>
    <dbReference type="NCBI Taxonomy" id="102107"/>
    <lineage>
        <taxon>Eukaryota</taxon>
        <taxon>Viridiplantae</taxon>
        <taxon>Streptophyta</taxon>
        <taxon>Embryophyta</taxon>
        <taxon>Tracheophyta</taxon>
        <taxon>Spermatophyta</taxon>
        <taxon>Magnoliopsida</taxon>
        <taxon>eudicotyledons</taxon>
        <taxon>Gunneridae</taxon>
        <taxon>Pentapetalae</taxon>
        <taxon>rosids</taxon>
        <taxon>fabids</taxon>
        <taxon>Rosales</taxon>
        <taxon>Rosaceae</taxon>
        <taxon>Amygdaloideae</taxon>
        <taxon>Amygdaleae</taxon>
        <taxon>Prunus</taxon>
    </lineage>
</organism>
<evidence type="ECO:0000256" key="3">
    <source>
        <dbReference type="ARBA" id="ARBA00022801"/>
    </source>
</evidence>
<accession>A0ABM1LHY6</accession>
<dbReference type="PANTHER" id="PTHR46468">
    <property type="entry name" value="SENTRIN-SPECIFIC PROTEASE 8"/>
    <property type="match status" value="1"/>
</dbReference>
<dbReference type="GeneID" id="103321362"/>
<feature type="compositionally biased region" description="Acidic residues" evidence="5">
    <location>
        <begin position="101"/>
        <end position="111"/>
    </location>
</feature>
<proteinExistence type="inferred from homology"/>
<dbReference type="PANTHER" id="PTHR46468:SF2">
    <property type="entry name" value="PROTEASE, SENP8, PUTATIVE-RELATED"/>
    <property type="match status" value="1"/>
</dbReference>
<keyword evidence="7" id="KW-1185">Reference proteome</keyword>
<dbReference type="InterPro" id="IPR038765">
    <property type="entry name" value="Papain-like_cys_pep_sf"/>
</dbReference>
<sequence>MEKEGGLTYDKVVLRSCDLDLLRGPHFLNDSLIEFYFSYLFNSQLPDVHDDDDVDTQIHSKSKDDILLVPPTLSYWLANSLDSQSLKGFEESHKGFGDHDRDDDDDVDDDDERKAAAPWVPQYHHGYLNTPRTSTSTSSYYVDDNNEPCFRELPTPRQTNLYDCGLYVMAIARVICQWYCVAASSATTTQVDDEDEGHDARFPNIMKHVDNYLESTMRSELLVLVEQLKSHSTGLDDQPQPQPQPQQTSILLCDDAQALYDEKLI</sequence>
<evidence type="ECO:0000259" key="6">
    <source>
        <dbReference type="PROSITE" id="PS50600"/>
    </source>
</evidence>
<evidence type="ECO:0000256" key="5">
    <source>
        <dbReference type="SAM" id="MobiDB-lite"/>
    </source>
</evidence>
<evidence type="ECO:0000256" key="1">
    <source>
        <dbReference type="ARBA" id="ARBA00005234"/>
    </source>
</evidence>
<dbReference type="InterPro" id="IPR044613">
    <property type="entry name" value="Nep1/2-like"/>
</dbReference>
<dbReference type="InterPro" id="IPR003653">
    <property type="entry name" value="Peptidase_C48_C"/>
</dbReference>
<dbReference type="Gene3D" id="3.40.395.10">
    <property type="entry name" value="Adenoviral Proteinase, Chain A"/>
    <property type="match status" value="2"/>
</dbReference>
<protein>
    <submittedName>
        <fullName evidence="8">NEDD8-specific protease 1-like</fullName>
    </submittedName>
</protein>
<evidence type="ECO:0000313" key="8">
    <source>
        <dbReference type="RefSeq" id="XP_016647013.1"/>
    </source>
</evidence>
<feature type="region of interest" description="Disordered" evidence="5">
    <location>
        <begin position="92"/>
        <end position="112"/>
    </location>
</feature>
<dbReference type="Proteomes" id="UP000694861">
    <property type="component" value="Linkage group LG2"/>
</dbReference>
<dbReference type="PROSITE" id="PS50600">
    <property type="entry name" value="ULP_PROTEASE"/>
    <property type="match status" value="1"/>
</dbReference>
<keyword evidence="4" id="KW-0788">Thiol protease</keyword>
<comment type="similarity">
    <text evidence="1">Belongs to the peptidase C48 family.</text>
</comment>
<reference evidence="7" key="1">
    <citation type="journal article" date="2012" name="Nat. Commun.">
        <title>The genome of Prunus mume.</title>
        <authorList>
            <person name="Zhang Q."/>
            <person name="Chen W."/>
            <person name="Sun L."/>
            <person name="Zhao F."/>
            <person name="Huang B."/>
            <person name="Yang W."/>
            <person name="Tao Y."/>
            <person name="Wang J."/>
            <person name="Yuan Z."/>
            <person name="Fan G."/>
            <person name="Xing Z."/>
            <person name="Han C."/>
            <person name="Pan H."/>
            <person name="Zhong X."/>
            <person name="Shi W."/>
            <person name="Liang X."/>
            <person name="Du D."/>
            <person name="Sun F."/>
            <person name="Xu Z."/>
            <person name="Hao R."/>
            <person name="Lv T."/>
            <person name="Lv Y."/>
            <person name="Zheng Z."/>
            <person name="Sun M."/>
            <person name="Luo L."/>
            <person name="Cai M."/>
            <person name="Gao Y."/>
            <person name="Wang J."/>
            <person name="Yin Y."/>
            <person name="Xu X."/>
            <person name="Cheng T."/>
            <person name="Wang J."/>
        </authorList>
    </citation>
    <scope>NUCLEOTIDE SEQUENCE [LARGE SCALE GENOMIC DNA]</scope>
</reference>
<dbReference type="SUPFAM" id="SSF54001">
    <property type="entry name" value="Cysteine proteinases"/>
    <property type="match status" value="1"/>
</dbReference>
<dbReference type="RefSeq" id="XP_016647013.1">
    <property type="nucleotide sequence ID" value="XM_016791527.1"/>
</dbReference>
<gene>
    <name evidence="8" type="primary">LOC103321362</name>
</gene>